<accession>A0A1U7YD87</accession>
<proteinExistence type="predicted"/>
<protein>
    <submittedName>
        <fullName evidence="2">Uncharacterized protein LOC104246888 isoform X2</fullName>
    </submittedName>
</protein>
<sequence length="127" mass="14616">MFTIFFCQCRVCSLCMLLQSKVEQILYDALEVSFSFDQDIDEFWEYLKNELSTEEAKNAKITDEIEGLSREYVEDYSKLVNGIEGLSCSLELIESQACLAVMDFILLHVCRMSVSSMYSEHISAKFS</sequence>
<keyword evidence="1" id="KW-1185">Reference proteome</keyword>
<name>A0A1U7YD87_NICSY</name>
<dbReference type="Proteomes" id="UP000189701">
    <property type="component" value="Unplaced"/>
</dbReference>
<gene>
    <name evidence="2" type="primary">LOC104246888</name>
</gene>
<dbReference type="PANTHER" id="PTHR36037">
    <property type="entry name" value="RNA-DIRECTED DNA POLYMERASE (REVERSE TRANSCRIPTASE)-RELATED FAMILY PROTEIN"/>
    <property type="match status" value="1"/>
</dbReference>
<reference evidence="1" key="1">
    <citation type="journal article" date="2013" name="Genome Biol.">
        <title>Reference genomes and transcriptomes of Nicotiana sylvestris and Nicotiana tomentosiformis.</title>
        <authorList>
            <person name="Sierro N."/>
            <person name="Battey J.N."/>
            <person name="Ouadi S."/>
            <person name="Bovet L."/>
            <person name="Goepfert S."/>
            <person name="Bakaher N."/>
            <person name="Peitsch M.C."/>
            <person name="Ivanov N.V."/>
        </authorList>
    </citation>
    <scope>NUCLEOTIDE SEQUENCE [LARGE SCALE GENOMIC DNA]</scope>
</reference>
<dbReference type="AlphaFoldDB" id="A0A1U7YD87"/>
<evidence type="ECO:0000313" key="1">
    <source>
        <dbReference type="Proteomes" id="UP000189701"/>
    </source>
</evidence>
<organism evidence="1 2">
    <name type="scientific">Nicotiana sylvestris</name>
    <name type="common">Wood tobacco</name>
    <name type="synonym">South American tobacco</name>
    <dbReference type="NCBI Taxonomy" id="4096"/>
    <lineage>
        <taxon>Eukaryota</taxon>
        <taxon>Viridiplantae</taxon>
        <taxon>Streptophyta</taxon>
        <taxon>Embryophyta</taxon>
        <taxon>Tracheophyta</taxon>
        <taxon>Spermatophyta</taxon>
        <taxon>Magnoliopsida</taxon>
        <taxon>eudicotyledons</taxon>
        <taxon>Gunneridae</taxon>
        <taxon>Pentapetalae</taxon>
        <taxon>asterids</taxon>
        <taxon>lamiids</taxon>
        <taxon>Solanales</taxon>
        <taxon>Solanaceae</taxon>
        <taxon>Nicotianoideae</taxon>
        <taxon>Nicotianeae</taxon>
        <taxon>Nicotiana</taxon>
    </lineage>
</organism>
<evidence type="ECO:0000313" key="2">
    <source>
        <dbReference type="RefSeq" id="XP_009801088.1"/>
    </source>
</evidence>
<reference evidence="2" key="2">
    <citation type="submission" date="2025-08" db="UniProtKB">
        <authorList>
            <consortium name="RefSeq"/>
        </authorList>
    </citation>
    <scope>IDENTIFICATION</scope>
    <source>
        <tissue evidence="2">Leaf</tissue>
    </source>
</reference>
<dbReference type="GeneID" id="104246888"/>
<dbReference type="RefSeq" id="XP_009801088.1">
    <property type="nucleotide sequence ID" value="XM_009802786.1"/>
</dbReference>
<dbReference type="PANTHER" id="PTHR36037:SF1">
    <property type="entry name" value="RNA-DIRECTED DNA POLYMERASE (REVERSE TRANSCRIPTASE)-RELATED FAMILY PROTEIN"/>
    <property type="match status" value="1"/>
</dbReference>